<feature type="domain" description="EamA" evidence="6">
    <location>
        <begin position="3"/>
        <end position="134"/>
    </location>
</feature>
<dbReference type="AlphaFoldDB" id="A0A848HKU2"/>
<dbReference type="SUPFAM" id="SSF103481">
    <property type="entry name" value="Multidrug resistance efflux transporter EmrE"/>
    <property type="match status" value="2"/>
</dbReference>
<protein>
    <submittedName>
        <fullName evidence="7">DMT family transporter</fullName>
    </submittedName>
</protein>
<feature type="transmembrane region" description="Helical" evidence="5">
    <location>
        <begin position="86"/>
        <end position="106"/>
    </location>
</feature>
<feature type="transmembrane region" description="Helical" evidence="5">
    <location>
        <begin position="207"/>
        <end position="225"/>
    </location>
</feature>
<evidence type="ECO:0000256" key="2">
    <source>
        <dbReference type="ARBA" id="ARBA00022692"/>
    </source>
</evidence>
<dbReference type="EMBL" id="JABBGG010000009">
    <property type="protein sequence ID" value="NML62506.1"/>
    <property type="molecule type" value="Genomic_DNA"/>
</dbReference>
<dbReference type="InterPro" id="IPR000620">
    <property type="entry name" value="EamA_dom"/>
</dbReference>
<accession>A0A848HKU2</accession>
<feature type="transmembrane region" description="Helical" evidence="5">
    <location>
        <begin position="64"/>
        <end position="80"/>
    </location>
</feature>
<dbReference type="InterPro" id="IPR037185">
    <property type="entry name" value="EmrE-like"/>
</dbReference>
<keyword evidence="2 5" id="KW-0812">Transmembrane</keyword>
<keyword evidence="3 5" id="KW-1133">Transmembrane helix</keyword>
<dbReference type="PANTHER" id="PTHR22911">
    <property type="entry name" value="ACYL-MALONYL CONDENSING ENZYME-RELATED"/>
    <property type="match status" value="1"/>
</dbReference>
<comment type="caution">
    <text evidence="7">The sequence shown here is derived from an EMBL/GenBank/DDBJ whole genome shotgun (WGS) entry which is preliminary data.</text>
</comment>
<sequence length="305" mass="33576">MASLWMLFASFAFAAMGAAVKLASGYYSTSEIVMYRGIVGTIMLLLLTRHQGGTLRTPFPKEHLWRSFVGVISLWLWFYAIGKLPLATAVTLNYLAPIWIALYLAWMGWWRGKHHVEWPMMAAVGASFVGVVLALQPAVESHQWLGGMVGLASSVLSAMAYMQVRRLGQIGEPEYRVVFYFSLMQVVFGLVGTLAPGEAGQPSLHPHSWYSAALLLAVGVSATMAQMAMTRAYRVGSVLVVANLQYTGIIFSSLWGMALWGDVFDWHVWLGMGVILVSGVAATFYNTRRTPRTEAVRTDPIASEL</sequence>
<evidence type="ECO:0000259" key="6">
    <source>
        <dbReference type="Pfam" id="PF00892"/>
    </source>
</evidence>
<evidence type="ECO:0000256" key="1">
    <source>
        <dbReference type="ARBA" id="ARBA00004141"/>
    </source>
</evidence>
<evidence type="ECO:0000313" key="7">
    <source>
        <dbReference type="EMBL" id="NML62506.1"/>
    </source>
</evidence>
<evidence type="ECO:0000313" key="8">
    <source>
        <dbReference type="Proteomes" id="UP000583752"/>
    </source>
</evidence>
<dbReference type="GO" id="GO:0016020">
    <property type="term" value="C:membrane"/>
    <property type="evidence" value="ECO:0007669"/>
    <property type="project" value="UniProtKB-SubCell"/>
</dbReference>
<dbReference type="RefSeq" id="WP_169467560.1">
    <property type="nucleotide sequence ID" value="NZ_JABBGG010000009.1"/>
</dbReference>
<feature type="transmembrane region" description="Helical" evidence="5">
    <location>
        <begin position="144"/>
        <end position="164"/>
    </location>
</feature>
<feature type="transmembrane region" description="Helical" evidence="5">
    <location>
        <begin position="266"/>
        <end position="285"/>
    </location>
</feature>
<evidence type="ECO:0000256" key="4">
    <source>
        <dbReference type="ARBA" id="ARBA00023136"/>
    </source>
</evidence>
<evidence type="ECO:0000256" key="3">
    <source>
        <dbReference type="ARBA" id="ARBA00022989"/>
    </source>
</evidence>
<name>A0A848HKU2_9BURK</name>
<feature type="transmembrane region" description="Helical" evidence="5">
    <location>
        <begin position="33"/>
        <end position="52"/>
    </location>
</feature>
<proteinExistence type="predicted"/>
<evidence type="ECO:0000256" key="5">
    <source>
        <dbReference type="SAM" id="Phobius"/>
    </source>
</evidence>
<feature type="transmembrane region" description="Helical" evidence="5">
    <location>
        <begin position="176"/>
        <end position="195"/>
    </location>
</feature>
<comment type="subcellular location">
    <subcellularLocation>
        <location evidence="1">Membrane</location>
        <topology evidence="1">Multi-pass membrane protein</topology>
    </subcellularLocation>
</comment>
<dbReference type="PANTHER" id="PTHR22911:SF6">
    <property type="entry name" value="SOLUTE CARRIER FAMILY 35 MEMBER G1"/>
    <property type="match status" value="1"/>
</dbReference>
<keyword evidence="8" id="KW-1185">Reference proteome</keyword>
<keyword evidence="4 5" id="KW-0472">Membrane</keyword>
<feature type="transmembrane region" description="Helical" evidence="5">
    <location>
        <begin position="237"/>
        <end position="260"/>
    </location>
</feature>
<dbReference type="Pfam" id="PF00892">
    <property type="entry name" value="EamA"/>
    <property type="match status" value="1"/>
</dbReference>
<dbReference type="Proteomes" id="UP000583752">
    <property type="component" value="Unassembled WGS sequence"/>
</dbReference>
<reference evidence="7 8" key="1">
    <citation type="submission" date="2020-04" db="EMBL/GenBank/DDBJ databases">
        <title>Massilia sp. RP-1-19 isolated from soil.</title>
        <authorList>
            <person name="Dahal R.H."/>
        </authorList>
    </citation>
    <scope>NUCLEOTIDE SEQUENCE [LARGE SCALE GENOMIC DNA]</scope>
    <source>
        <strain evidence="7 8">RP-1-19</strain>
    </source>
</reference>
<organism evidence="7 8">
    <name type="scientific">Massilia polaris</name>
    <dbReference type="NCBI Taxonomy" id="2728846"/>
    <lineage>
        <taxon>Bacteria</taxon>
        <taxon>Pseudomonadati</taxon>
        <taxon>Pseudomonadota</taxon>
        <taxon>Betaproteobacteria</taxon>
        <taxon>Burkholderiales</taxon>
        <taxon>Oxalobacteraceae</taxon>
        <taxon>Telluria group</taxon>
        <taxon>Massilia</taxon>
    </lineage>
</organism>
<gene>
    <name evidence="7" type="ORF">HHL21_15770</name>
</gene>